<dbReference type="EMBL" id="GGEC01039933">
    <property type="protein sequence ID" value="MBX20417.1"/>
    <property type="molecule type" value="Transcribed_RNA"/>
</dbReference>
<name>A0A2P2LR18_RHIMU</name>
<sequence>MHKSSSLGLEVSTS</sequence>
<accession>A0A2P2LR18</accession>
<protein>
    <submittedName>
        <fullName evidence="1">Uncharacterized protein</fullName>
    </submittedName>
</protein>
<proteinExistence type="predicted"/>
<evidence type="ECO:0000313" key="1">
    <source>
        <dbReference type="EMBL" id="MBX20417.1"/>
    </source>
</evidence>
<reference evidence="1" key="1">
    <citation type="submission" date="2018-02" db="EMBL/GenBank/DDBJ databases">
        <title>Rhizophora mucronata_Transcriptome.</title>
        <authorList>
            <person name="Meera S.P."/>
            <person name="Sreeshan A."/>
            <person name="Augustine A."/>
        </authorList>
    </citation>
    <scope>NUCLEOTIDE SEQUENCE</scope>
    <source>
        <tissue evidence="1">Leaf</tissue>
    </source>
</reference>
<organism evidence="1">
    <name type="scientific">Rhizophora mucronata</name>
    <name type="common">Asiatic mangrove</name>
    <dbReference type="NCBI Taxonomy" id="61149"/>
    <lineage>
        <taxon>Eukaryota</taxon>
        <taxon>Viridiplantae</taxon>
        <taxon>Streptophyta</taxon>
        <taxon>Embryophyta</taxon>
        <taxon>Tracheophyta</taxon>
        <taxon>Spermatophyta</taxon>
        <taxon>Magnoliopsida</taxon>
        <taxon>eudicotyledons</taxon>
        <taxon>Gunneridae</taxon>
        <taxon>Pentapetalae</taxon>
        <taxon>rosids</taxon>
        <taxon>fabids</taxon>
        <taxon>Malpighiales</taxon>
        <taxon>Rhizophoraceae</taxon>
        <taxon>Rhizophora</taxon>
    </lineage>
</organism>